<proteinExistence type="predicted"/>
<keyword evidence="2" id="KW-1185">Reference proteome</keyword>
<comment type="caution">
    <text evidence="1">The sequence shown here is derived from an EMBL/GenBank/DDBJ whole genome shotgun (WGS) entry which is preliminary data.</text>
</comment>
<dbReference type="EMBL" id="BSXW01000139">
    <property type="protein sequence ID" value="GMF13039.1"/>
    <property type="molecule type" value="Genomic_DNA"/>
</dbReference>
<gene>
    <name evidence="1" type="ORF">Plil01_000356100</name>
</gene>
<accession>A0A9W6TGW2</accession>
<sequence>MGAVKVTLAANGKRGFVFWRMGLAKKNFGGRPRLIGAAGTSVIVRLHGCVDGNVEQSAIQRDLAASLRT</sequence>
<organism evidence="1 2">
    <name type="scientific">Phytophthora lilii</name>
    <dbReference type="NCBI Taxonomy" id="2077276"/>
    <lineage>
        <taxon>Eukaryota</taxon>
        <taxon>Sar</taxon>
        <taxon>Stramenopiles</taxon>
        <taxon>Oomycota</taxon>
        <taxon>Peronosporomycetes</taxon>
        <taxon>Peronosporales</taxon>
        <taxon>Peronosporaceae</taxon>
        <taxon>Phytophthora</taxon>
    </lineage>
</organism>
<name>A0A9W6TGW2_9STRA</name>
<dbReference type="AlphaFoldDB" id="A0A9W6TGW2"/>
<protein>
    <submittedName>
        <fullName evidence="1">Unnamed protein product</fullName>
    </submittedName>
</protein>
<dbReference type="Proteomes" id="UP001165083">
    <property type="component" value="Unassembled WGS sequence"/>
</dbReference>
<reference evidence="1" key="1">
    <citation type="submission" date="2023-04" db="EMBL/GenBank/DDBJ databases">
        <title>Phytophthora lilii NBRC 32176.</title>
        <authorList>
            <person name="Ichikawa N."/>
            <person name="Sato H."/>
            <person name="Tonouchi N."/>
        </authorList>
    </citation>
    <scope>NUCLEOTIDE SEQUENCE</scope>
    <source>
        <strain evidence="1">NBRC 32176</strain>
    </source>
</reference>
<evidence type="ECO:0000313" key="2">
    <source>
        <dbReference type="Proteomes" id="UP001165083"/>
    </source>
</evidence>
<evidence type="ECO:0000313" key="1">
    <source>
        <dbReference type="EMBL" id="GMF13039.1"/>
    </source>
</evidence>